<comment type="subcellular location">
    <subcellularLocation>
        <location evidence="1">Cell membrane</location>
        <topology evidence="1">Multi-pass membrane protein</topology>
    </subcellularLocation>
</comment>
<dbReference type="EMBL" id="CP017703">
    <property type="protein sequence ID" value="ASS90998.1"/>
    <property type="molecule type" value="Genomic_DNA"/>
</dbReference>
<name>A0A163Z2F9_9BACI</name>
<keyword evidence="3" id="KW-0812">Transmembrane</keyword>
<keyword evidence="5" id="KW-0472">Membrane</keyword>
<dbReference type="RefSeq" id="WP_066250280.1">
    <property type="nucleotide sequence ID" value="NZ_CP017703.1"/>
</dbReference>
<evidence type="ECO:0000313" key="7">
    <source>
        <dbReference type="Proteomes" id="UP000214606"/>
    </source>
</evidence>
<dbReference type="SUPFAM" id="SSF103473">
    <property type="entry name" value="MFS general substrate transporter"/>
    <property type="match status" value="1"/>
</dbReference>
<keyword evidence="4" id="KW-1133">Transmembrane helix</keyword>
<dbReference type="PANTHER" id="PTHR23504">
    <property type="entry name" value="MAJOR FACILITATOR SUPERFAMILY DOMAIN-CONTAINING PROTEIN 10"/>
    <property type="match status" value="1"/>
</dbReference>
<dbReference type="PANTHER" id="PTHR23504:SF115">
    <property type="entry name" value="MULTIDRUG RESISTANCE PROTEIN 2"/>
    <property type="match status" value="1"/>
</dbReference>
<evidence type="ECO:0000256" key="2">
    <source>
        <dbReference type="ARBA" id="ARBA00022448"/>
    </source>
</evidence>
<dbReference type="InterPro" id="IPR011701">
    <property type="entry name" value="MFS"/>
</dbReference>
<sequence length="401" mass="43678">MLRSNKQNISLILLLCNVFIAFLGIGLVVPVLPAYMNELNLSGVYMGYLIAAFSTAQLFSSPVTGIFTDRFGRKIMIVIGLVLFAVSEFLFAIGSAFFLLLISRIIGGISAACIMPAVTAFITDITTLEDRPKALGYLSASINAGFIIGPGIGGFAAEFGIRVPFFLAAFIALVAAVFSILLLKEPLPNDNIQQLDEKQTRLQFFSELSKSIKPPYVVPLLIVFVLAFGLSAYETMFGLFVDKKFGFSPKDISIVITTGTIFGLIAQIVFFDKLVKYLGEKRLIEICLLGASVFIFLSTLVDGYFFIMAVTFAVFLACDLLRPAVTTLLSNMAGDEQGFIAGMNSTYTSLGNIVGPAIAGILFDIDVDFPYVLASIVLLLAFMMAALWPFRDNMEQKRKNS</sequence>
<dbReference type="InterPro" id="IPR020846">
    <property type="entry name" value="MFS_dom"/>
</dbReference>
<accession>A0A163Z2F9</accession>
<dbReference type="InterPro" id="IPR036259">
    <property type="entry name" value="MFS_trans_sf"/>
</dbReference>
<dbReference type="AlphaFoldDB" id="A0A163Z2F9"/>
<dbReference type="GO" id="GO:0005886">
    <property type="term" value="C:plasma membrane"/>
    <property type="evidence" value="ECO:0007669"/>
    <property type="project" value="UniProtKB-SubCell"/>
</dbReference>
<keyword evidence="2" id="KW-0813">Transport</keyword>
<dbReference type="GO" id="GO:0022857">
    <property type="term" value="F:transmembrane transporter activity"/>
    <property type="evidence" value="ECO:0007669"/>
    <property type="project" value="InterPro"/>
</dbReference>
<dbReference type="Gene3D" id="1.20.1250.20">
    <property type="entry name" value="MFS general substrate transporter like domains"/>
    <property type="match status" value="1"/>
</dbReference>
<proteinExistence type="predicted"/>
<reference evidence="6 7" key="1">
    <citation type="submission" date="2016-10" db="EMBL/GenBank/DDBJ databases">
        <title>The whole genome sequencing and assembly of Aeribacillus pallidus KCTC3564 strain.</title>
        <authorList>
            <person name="Lee Y.-J."/>
            <person name="Park M.-K."/>
            <person name="Yi H."/>
            <person name="Bahn Y.-S."/>
            <person name="Kim J.F."/>
            <person name="Lee D.-W."/>
        </authorList>
    </citation>
    <scope>NUCLEOTIDE SEQUENCE [LARGE SCALE GENOMIC DNA]</scope>
    <source>
        <strain evidence="6 7">KCTC3564</strain>
    </source>
</reference>
<dbReference type="Pfam" id="PF07690">
    <property type="entry name" value="MFS_1"/>
    <property type="match status" value="1"/>
</dbReference>
<gene>
    <name evidence="6" type="ORF">AP3564_12905</name>
</gene>
<evidence type="ECO:0000256" key="1">
    <source>
        <dbReference type="ARBA" id="ARBA00004651"/>
    </source>
</evidence>
<dbReference type="PRINTS" id="PR01035">
    <property type="entry name" value="TCRTETA"/>
</dbReference>
<dbReference type="KEGG" id="apak:AP3564_12905"/>
<evidence type="ECO:0000313" key="6">
    <source>
        <dbReference type="EMBL" id="ASS90998.1"/>
    </source>
</evidence>
<dbReference type="Proteomes" id="UP000214606">
    <property type="component" value="Chromosome"/>
</dbReference>
<dbReference type="PROSITE" id="PS50850">
    <property type="entry name" value="MFS"/>
    <property type="match status" value="1"/>
</dbReference>
<protein>
    <submittedName>
        <fullName evidence="6">MFS transporter</fullName>
    </submittedName>
</protein>
<evidence type="ECO:0000256" key="5">
    <source>
        <dbReference type="ARBA" id="ARBA00023136"/>
    </source>
</evidence>
<organism evidence="6 7">
    <name type="scientific">Aeribacillus pallidus</name>
    <dbReference type="NCBI Taxonomy" id="33936"/>
    <lineage>
        <taxon>Bacteria</taxon>
        <taxon>Bacillati</taxon>
        <taxon>Bacillota</taxon>
        <taxon>Bacilli</taxon>
        <taxon>Bacillales</taxon>
        <taxon>Bacillaceae</taxon>
        <taxon>Aeribacillus</taxon>
    </lineage>
</organism>
<evidence type="ECO:0000256" key="3">
    <source>
        <dbReference type="ARBA" id="ARBA00022692"/>
    </source>
</evidence>
<dbReference type="InterPro" id="IPR001958">
    <property type="entry name" value="Tet-R_TetA/multi-R_MdtG-like"/>
</dbReference>
<evidence type="ECO:0000256" key="4">
    <source>
        <dbReference type="ARBA" id="ARBA00022989"/>
    </source>
</evidence>
<dbReference type="CDD" id="cd17325">
    <property type="entry name" value="MFS_MdtG_SLC18_like"/>
    <property type="match status" value="1"/>
</dbReference>
<accession>A0A223E6W1</accession>